<dbReference type="NCBIfam" id="TIGR00277">
    <property type="entry name" value="HDIG"/>
    <property type="match status" value="1"/>
</dbReference>
<reference evidence="2 3" key="1">
    <citation type="journal article" date="2009" name="Int. J. Syst. Evol. Microbiol.">
        <title>Paenibacillus contaminans sp. nov., isolated from a contaminated laboratory plate.</title>
        <authorList>
            <person name="Chou J.H."/>
            <person name="Lee J.H."/>
            <person name="Lin M.C."/>
            <person name="Chang P.S."/>
            <person name="Arun A.B."/>
            <person name="Young C.C."/>
            <person name="Chen W.M."/>
        </authorList>
    </citation>
    <scope>NUCLEOTIDE SEQUENCE [LARGE SCALE GENOMIC DNA]</scope>
    <source>
        <strain evidence="2 3">CKOBP-6</strain>
    </source>
</reference>
<dbReference type="PANTHER" id="PTHR43155:SF2">
    <property type="entry name" value="CYCLIC DI-GMP PHOSPHODIESTERASE PA4108"/>
    <property type="match status" value="1"/>
</dbReference>
<dbReference type="Proteomes" id="UP000250369">
    <property type="component" value="Unassembled WGS sequence"/>
</dbReference>
<dbReference type="AlphaFoldDB" id="A0A329MKM9"/>
<dbReference type="SMART" id="SM00471">
    <property type="entry name" value="HDc"/>
    <property type="match status" value="1"/>
</dbReference>
<dbReference type="InterPro" id="IPR003607">
    <property type="entry name" value="HD/PDEase_dom"/>
</dbReference>
<dbReference type="SUPFAM" id="SSF109604">
    <property type="entry name" value="HD-domain/PDEase-like"/>
    <property type="match status" value="1"/>
</dbReference>
<evidence type="ECO:0000313" key="2">
    <source>
        <dbReference type="EMBL" id="RAV20192.1"/>
    </source>
</evidence>
<dbReference type="OrthoDB" id="9759601at2"/>
<dbReference type="InterPro" id="IPR006675">
    <property type="entry name" value="HDIG_dom"/>
</dbReference>
<dbReference type="PROSITE" id="PS51832">
    <property type="entry name" value="HD_GYP"/>
    <property type="match status" value="1"/>
</dbReference>
<dbReference type="EMBL" id="QMFB01000009">
    <property type="protein sequence ID" value="RAV20192.1"/>
    <property type="molecule type" value="Genomic_DNA"/>
</dbReference>
<dbReference type="Pfam" id="PF13487">
    <property type="entry name" value="HD_5"/>
    <property type="match status" value="1"/>
</dbReference>
<comment type="caution">
    <text evidence="2">The sequence shown here is derived from an EMBL/GenBank/DDBJ whole genome shotgun (WGS) entry which is preliminary data.</text>
</comment>
<dbReference type="RefSeq" id="WP_113032089.1">
    <property type="nucleotide sequence ID" value="NZ_QMFB01000009.1"/>
</dbReference>
<name>A0A329MKM9_9BACL</name>
<evidence type="ECO:0000313" key="3">
    <source>
        <dbReference type="Proteomes" id="UP000250369"/>
    </source>
</evidence>
<keyword evidence="3" id="KW-1185">Reference proteome</keyword>
<proteinExistence type="predicted"/>
<accession>A0A329MKM9</accession>
<organism evidence="2 3">
    <name type="scientific">Paenibacillus contaminans</name>
    <dbReference type="NCBI Taxonomy" id="450362"/>
    <lineage>
        <taxon>Bacteria</taxon>
        <taxon>Bacillati</taxon>
        <taxon>Bacillota</taxon>
        <taxon>Bacilli</taxon>
        <taxon>Bacillales</taxon>
        <taxon>Paenibacillaceae</taxon>
        <taxon>Paenibacillus</taxon>
    </lineage>
</organism>
<protein>
    <submittedName>
        <fullName evidence="2">HD-GYP domain-containing protein</fullName>
    </submittedName>
</protein>
<dbReference type="InterPro" id="IPR037522">
    <property type="entry name" value="HD_GYP_dom"/>
</dbReference>
<dbReference type="Gene3D" id="1.10.3210.10">
    <property type="entry name" value="Hypothetical protein af1432"/>
    <property type="match status" value="1"/>
</dbReference>
<feature type="domain" description="HD-GYP" evidence="1">
    <location>
        <begin position="113"/>
        <end position="309"/>
    </location>
</feature>
<gene>
    <name evidence="2" type="ORF">DQG23_17155</name>
</gene>
<evidence type="ECO:0000259" key="1">
    <source>
        <dbReference type="PROSITE" id="PS51832"/>
    </source>
</evidence>
<sequence>MNLNDVTGFRLTKDVYNRFGLIVIPEQTILARDHLELLAKHGIQAGELAVEVPEDWTPAGEMLPMTPSERLLEQNERLIAGATEEVKHLFETVLHENKIPLKEINEKLLPSIDLAASNVNLHHLLSGLQAKDDYTYRHNIGVSVLSNMLGKWLKLSHYETEQLTTAALLHDIGKINVADDILNKPGKYTDAEFARMKKHTIYGYEIIRNMSDLSPRIALAALQHHEREDGKGYPYGISGKEMDDFSKIIAVADVFHAMTSSRVYREASPFYQVIMQMQQDRFGKLDPAICSVFVRRMMEMAVGSEVILTDGRRGKVVLIHADDPGRPLVKIGSQYIDLSQNRDVQVLSIAG</sequence>
<dbReference type="PANTHER" id="PTHR43155">
    <property type="entry name" value="CYCLIC DI-GMP PHOSPHODIESTERASE PA4108-RELATED"/>
    <property type="match status" value="1"/>
</dbReference>
<dbReference type="CDD" id="cd00077">
    <property type="entry name" value="HDc"/>
    <property type="match status" value="1"/>
</dbReference>